<dbReference type="PANTHER" id="PTHR11188:SF17">
    <property type="entry name" value="FI21816P1"/>
    <property type="match status" value="1"/>
</dbReference>
<keyword evidence="4" id="KW-1185">Reference proteome</keyword>
<evidence type="ECO:0000313" key="3">
    <source>
        <dbReference type="EMBL" id="ORY99091.1"/>
    </source>
</evidence>
<dbReference type="EMBL" id="MCGN01000003">
    <property type="protein sequence ID" value="ORY99091.1"/>
    <property type="molecule type" value="Genomic_DNA"/>
</dbReference>
<dbReference type="GO" id="GO:0015031">
    <property type="term" value="P:protein transport"/>
    <property type="evidence" value="ECO:0007669"/>
    <property type="project" value="TreeGrafter"/>
</dbReference>
<organism evidence="3 4">
    <name type="scientific">Syncephalastrum racemosum</name>
    <name type="common">Filamentous fungus</name>
    <dbReference type="NCBI Taxonomy" id="13706"/>
    <lineage>
        <taxon>Eukaryota</taxon>
        <taxon>Fungi</taxon>
        <taxon>Fungi incertae sedis</taxon>
        <taxon>Mucoromycota</taxon>
        <taxon>Mucoromycotina</taxon>
        <taxon>Mucoromycetes</taxon>
        <taxon>Mucorales</taxon>
        <taxon>Syncephalastraceae</taxon>
        <taxon>Syncephalastrum</taxon>
    </lineage>
</organism>
<dbReference type="AlphaFoldDB" id="A0A1X2HJ38"/>
<feature type="domain" description="Arrestin-like N-terminal" evidence="2">
    <location>
        <begin position="4"/>
        <end position="109"/>
    </location>
</feature>
<evidence type="ECO:0000313" key="4">
    <source>
        <dbReference type="Proteomes" id="UP000242180"/>
    </source>
</evidence>
<dbReference type="Pfam" id="PF00339">
    <property type="entry name" value="Arrestin_N"/>
    <property type="match status" value="1"/>
</dbReference>
<proteinExistence type="predicted"/>
<dbReference type="InterPro" id="IPR014752">
    <property type="entry name" value="Arrestin-like_C"/>
</dbReference>
<name>A0A1X2HJ38_SYNRA</name>
<accession>A0A1X2HJ38</accession>
<feature type="region of interest" description="Disordered" evidence="1">
    <location>
        <begin position="305"/>
        <end position="330"/>
    </location>
</feature>
<dbReference type="STRING" id="13706.A0A1X2HJ38"/>
<dbReference type="InParanoid" id="A0A1X2HJ38"/>
<dbReference type="Proteomes" id="UP000242180">
    <property type="component" value="Unassembled WGS sequence"/>
</dbReference>
<dbReference type="OrthoDB" id="9984275at2759"/>
<comment type="caution">
    <text evidence="3">The sequence shown here is derived from an EMBL/GenBank/DDBJ whole genome shotgun (WGS) entry which is preliminary data.</text>
</comment>
<dbReference type="InterPro" id="IPR011021">
    <property type="entry name" value="Arrestin-like_N"/>
</dbReference>
<evidence type="ECO:0000259" key="2">
    <source>
        <dbReference type="Pfam" id="PF00339"/>
    </source>
</evidence>
<sequence>MYVTRIRIKFRAEEIATIKVEEGGSGVCESGTGSERIHQSITTFFETEYKLWGSDSTAYELQPWEELEQGRHEFPFALKFPNVNYPPSIDDPPGFSVRYIWTAHTDGPALQSGLRSRKYMLPYRPIIVSPPAKQWSFQTTLHSKDKRPYVHVQTRLNQQAFCPDEPLAMQLQFTMLCDSARVAHVQFRFRKHHQGKMLIQRGTALRSFVRDMLQGNVAAPFTSLEFDIPTRMVSPTFSSRNTRVYYDLFFVVTVEEQQHLFKKKSNLQCEFVIPINIGSLPHQDRDRVPALHTIQHYTQSRAMPEFFDPTRSDSPDTPVPYSSTMDTGDVPPPGYYDTQHTFAKPTQRQERNVYLTRSVNGLLTGGVPGCSSNTVGSPSGIAELGEVTTIPGLFDEDW</sequence>
<gene>
    <name evidence="3" type="ORF">BCR43DRAFT_218178</name>
</gene>
<dbReference type="GO" id="GO:0005737">
    <property type="term" value="C:cytoplasm"/>
    <property type="evidence" value="ECO:0007669"/>
    <property type="project" value="TreeGrafter"/>
</dbReference>
<reference evidence="3 4" key="1">
    <citation type="submission" date="2016-07" db="EMBL/GenBank/DDBJ databases">
        <title>Pervasive Adenine N6-methylation of Active Genes in Fungi.</title>
        <authorList>
            <consortium name="DOE Joint Genome Institute"/>
            <person name="Mondo S.J."/>
            <person name="Dannebaum R.O."/>
            <person name="Kuo R.C."/>
            <person name="Labutti K."/>
            <person name="Haridas S."/>
            <person name="Kuo A."/>
            <person name="Salamov A."/>
            <person name="Ahrendt S.R."/>
            <person name="Lipzen A."/>
            <person name="Sullivan W."/>
            <person name="Andreopoulos W.B."/>
            <person name="Clum A."/>
            <person name="Lindquist E."/>
            <person name="Daum C."/>
            <person name="Ramamoorthy G.K."/>
            <person name="Gryganskyi A."/>
            <person name="Culley D."/>
            <person name="Magnuson J.K."/>
            <person name="James T.Y."/>
            <person name="O'Malley M.A."/>
            <person name="Stajich J.E."/>
            <person name="Spatafora J.W."/>
            <person name="Visel A."/>
            <person name="Grigoriev I.V."/>
        </authorList>
    </citation>
    <scope>NUCLEOTIDE SEQUENCE [LARGE SCALE GENOMIC DNA]</scope>
    <source>
        <strain evidence="3 4">NRRL 2496</strain>
    </source>
</reference>
<dbReference type="InterPro" id="IPR050357">
    <property type="entry name" value="Arrestin_domain-protein"/>
</dbReference>
<dbReference type="Gene3D" id="2.60.40.640">
    <property type="match status" value="1"/>
</dbReference>
<evidence type="ECO:0000256" key="1">
    <source>
        <dbReference type="SAM" id="MobiDB-lite"/>
    </source>
</evidence>
<protein>
    <recommendedName>
        <fullName evidence="2">Arrestin-like N-terminal domain-containing protein</fullName>
    </recommendedName>
</protein>
<dbReference type="PANTHER" id="PTHR11188">
    <property type="entry name" value="ARRESTIN DOMAIN CONTAINING PROTEIN"/>
    <property type="match status" value="1"/>
</dbReference>